<dbReference type="Gene3D" id="1.10.510.10">
    <property type="entry name" value="Transferase(Phosphotransferase) domain 1"/>
    <property type="match status" value="1"/>
</dbReference>
<organism evidence="10 11">
    <name type="scientific">Pyrrhoderma noxium</name>
    <dbReference type="NCBI Taxonomy" id="2282107"/>
    <lineage>
        <taxon>Eukaryota</taxon>
        <taxon>Fungi</taxon>
        <taxon>Dikarya</taxon>
        <taxon>Basidiomycota</taxon>
        <taxon>Agaricomycotina</taxon>
        <taxon>Agaricomycetes</taxon>
        <taxon>Hymenochaetales</taxon>
        <taxon>Hymenochaetaceae</taxon>
        <taxon>Pyrrhoderma</taxon>
    </lineage>
</organism>
<dbReference type="InterPro" id="IPR000719">
    <property type="entry name" value="Prot_kinase_dom"/>
</dbReference>
<comment type="similarity">
    <text evidence="5">Belongs to the protein kinase superfamily. STE Ser/Thr protein kinase family. MAP kinase kinase subfamily.</text>
</comment>
<dbReference type="SUPFAM" id="SSF56112">
    <property type="entry name" value="Protein kinase-like (PK-like)"/>
    <property type="match status" value="1"/>
</dbReference>
<dbReference type="EMBL" id="NBII01000005">
    <property type="protein sequence ID" value="PAV18841.1"/>
    <property type="molecule type" value="Genomic_DNA"/>
</dbReference>
<dbReference type="Proteomes" id="UP000217199">
    <property type="component" value="Unassembled WGS sequence"/>
</dbReference>
<dbReference type="PROSITE" id="PS00107">
    <property type="entry name" value="PROTEIN_KINASE_ATP"/>
    <property type="match status" value="1"/>
</dbReference>
<dbReference type="InParanoid" id="A0A286UGV7"/>
<evidence type="ECO:0000256" key="4">
    <source>
        <dbReference type="ARBA" id="ARBA00022840"/>
    </source>
</evidence>
<feature type="region of interest" description="Disordered" evidence="8">
    <location>
        <begin position="709"/>
        <end position="756"/>
    </location>
</feature>
<evidence type="ECO:0000313" key="11">
    <source>
        <dbReference type="Proteomes" id="UP000217199"/>
    </source>
</evidence>
<feature type="region of interest" description="Disordered" evidence="8">
    <location>
        <begin position="659"/>
        <end position="695"/>
    </location>
</feature>
<feature type="region of interest" description="Disordered" evidence="8">
    <location>
        <begin position="606"/>
        <end position="626"/>
    </location>
</feature>
<dbReference type="GO" id="GO:0004708">
    <property type="term" value="F:MAP kinase kinase activity"/>
    <property type="evidence" value="ECO:0007669"/>
    <property type="project" value="UniProtKB-EC"/>
</dbReference>
<gene>
    <name evidence="10" type="ORF">PNOK_0568400</name>
</gene>
<keyword evidence="4 7" id="KW-0067">ATP-binding</keyword>
<feature type="compositionally biased region" description="Polar residues" evidence="8">
    <location>
        <begin position="30"/>
        <end position="41"/>
    </location>
</feature>
<evidence type="ECO:0000256" key="1">
    <source>
        <dbReference type="ARBA" id="ARBA00022679"/>
    </source>
</evidence>
<feature type="compositionally biased region" description="Low complexity" evidence="8">
    <location>
        <begin position="229"/>
        <end position="246"/>
    </location>
</feature>
<feature type="binding site" evidence="7">
    <location>
        <position position="283"/>
    </location>
    <ligand>
        <name>ATP</name>
        <dbReference type="ChEBI" id="CHEBI:30616"/>
    </ligand>
</feature>
<dbReference type="GO" id="GO:0005524">
    <property type="term" value="F:ATP binding"/>
    <property type="evidence" value="ECO:0007669"/>
    <property type="project" value="UniProtKB-UniRule"/>
</dbReference>
<evidence type="ECO:0000256" key="7">
    <source>
        <dbReference type="PROSITE-ProRule" id="PRU10141"/>
    </source>
</evidence>
<feature type="compositionally biased region" description="Basic and acidic residues" evidence="8">
    <location>
        <begin position="739"/>
        <end position="750"/>
    </location>
</feature>
<keyword evidence="2 7" id="KW-0547">Nucleotide-binding</keyword>
<keyword evidence="1" id="KW-0808">Transferase</keyword>
<dbReference type="PROSITE" id="PS00108">
    <property type="entry name" value="PROTEIN_KINASE_ST"/>
    <property type="match status" value="1"/>
</dbReference>
<evidence type="ECO:0000313" key="10">
    <source>
        <dbReference type="EMBL" id="PAV18841.1"/>
    </source>
</evidence>
<dbReference type="GO" id="GO:0000196">
    <property type="term" value="P:cell integrity MAPK cascade"/>
    <property type="evidence" value="ECO:0007669"/>
    <property type="project" value="TreeGrafter"/>
</dbReference>
<dbReference type="STRING" id="2282107.A0A286UGV7"/>
<feature type="compositionally biased region" description="Low complexity" evidence="8">
    <location>
        <begin position="66"/>
        <end position="93"/>
    </location>
</feature>
<sequence>MSAPPRPFGPRSIQRSPSPFNLPVPETAPLNINRSRNNTPALTLLVPGSTPPGNGIYPRLHQQQHNSFSSSTQATSVSSSNSSASVSNNSMASLVHQSSSLYPSGPRQRERPAMPKLSLNLNLVSNPEPTGASGGAASSGTGGAGEAGGKRSNDTDSPTYNYYGGPAPLNLPAGFEIEQVTLRPPLHQPSSQQHTGAGAVDDLGSLLREINDISAEEIHIPTVMGDTGSNSALDASSNSNSSAQQQEDWSDDRLEEIDRLGEGAGGAVHKVRDRVTNRIMARKTITTRETPPRQLVRELSFMKDTKHRNICNFFGAFISPSSSEVKVLMEICEGGSLEAVGKRINDGRGRIAEKVAGRIAEGIFSGLAYLHTKRIVHRDIKPSNILLTKQGIVKLCDFGVSGELVNSMAGTFTGTSFYMAPERISGRSYTIRADVWSAGLSLLELVNNQFPFPHDLGAIEMIFHITTCEPPSLDGDWSDDMKNFIKQTLIVDPNLRPTPREMLDHPLGLEGNAKEARWGIALPTRIEPAEFNVVDGRDTDVGDVHLIDRVDNDGERRGVDAFFRDGRGVLTLKDDRVASMGAGVVADEGLGVTEAENERRSELSFGNRAGTGVKGKGKENGRGSTRTTVAATITARVRAKMSAPTMRKEKAVGSATTMTMIPGSMSTPGLTASRAAPDVPSLSSSPSSSSNSNFISGSGTSVLVPSGSALTISGMGGSSVPDMSNVSAPGFPPPGYRRQRAEGTRLRRVELPPARS</sequence>
<dbReference type="PANTHER" id="PTHR48013:SF6">
    <property type="entry name" value="MAP KINASE KINASE MKK1_SSP32-RELATED"/>
    <property type="match status" value="1"/>
</dbReference>
<feature type="compositionally biased region" description="Low complexity" evidence="8">
    <location>
        <begin position="680"/>
        <end position="695"/>
    </location>
</feature>
<dbReference type="Gene3D" id="3.30.200.20">
    <property type="entry name" value="Phosphorylase Kinase, domain 1"/>
    <property type="match status" value="1"/>
</dbReference>
<protein>
    <recommendedName>
        <fullName evidence="6">mitogen-activated protein kinase kinase</fullName>
        <ecNumber evidence="6">2.7.12.2</ecNumber>
    </recommendedName>
</protein>
<dbReference type="PANTHER" id="PTHR48013">
    <property type="entry name" value="DUAL SPECIFICITY MITOGEN-ACTIVATED PROTEIN KINASE KINASE 5-RELATED"/>
    <property type="match status" value="1"/>
</dbReference>
<feature type="domain" description="Protein kinase" evidence="9">
    <location>
        <begin position="254"/>
        <end position="508"/>
    </location>
</feature>
<evidence type="ECO:0000256" key="5">
    <source>
        <dbReference type="ARBA" id="ARBA00038035"/>
    </source>
</evidence>
<dbReference type="AlphaFoldDB" id="A0A286UGV7"/>
<evidence type="ECO:0000256" key="3">
    <source>
        <dbReference type="ARBA" id="ARBA00022777"/>
    </source>
</evidence>
<feature type="region of interest" description="Disordered" evidence="8">
    <location>
        <begin position="223"/>
        <end position="251"/>
    </location>
</feature>
<keyword evidence="11" id="KW-1185">Reference proteome</keyword>
<name>A0A286UGV7_9AGAM</name>
<dbReference type="EC" id="2.7.12.2" evidence="6"/>
<dbReference type="PROSITE" id="PS50011">
    <property type="entry name" value="PROTEIN_KINASE_DOM"/>
    <property type="match status" value="1"/>
</dbReference>
<dbReference type="InterPro" id="IPR008271">
    <property type="entry name" value="Ser/Thr_kinase_AS"/>
</dbReference>
<dbReference type="InterPro" id="IPR011009">
    <property type="entry name" value="Kinase-like_dom_sf"/>
</dbReference>
<feature type="region of interest" description="Disordered" evidence="8">
    <location>
        <begin position="1"/>
        <end position="161"/>
    </location>
</feature>
<evidence type="ECO:0000256" key="6">
    <source>
        <dbReference type="ARBA" id="ARBA00038999"/>
    </source>
</evidence>
<dbReference type="InterPro" id="IPR017441">
    <property type="entry name" value="Protein_kinase_ATP_BS"/>
</dbReference>
<dbReference type="OrthoDB" id="10252354at2759"/>
<keyword evidence="3 10" id="KW-0418">Kinase</keyword>
<comment type="caution">
    <text evidence="10">The sequence shown here is derived from an EMBL/GenBank/DDBJ whole genome shotgun (WGS) entry which is preliminary data.</text>
</comment>
<proteinExistence type="inferred from homology"/>
<dbReference type="Pfam" id="PF00069">
    <property type="entry name" value="Pkinase"/>
    <property type="match status" value="1"/>
</dbReference>
<dbReference type="GO" id="GO:0060237">
    <property type="term" value="P:regulation of fungal-type cell wall organization"/>
    <property type="evidence" value="ECO:0007669"/>
    <property type="project" value="TreeGrafter"/>
</dbReference>
<evidence type="ECO:0000256" key="2">
    <source>
        <dbReference type="ARBA" id="ARBA00022741"/>
    </source>
</evidence>
<dbReference type="SMART" id="SM00220">
    <property type="entry name" value="S_TKc"/>
    <property type="match status" value="1"/>
</dbReference>
<evidence type="ECO:0000259" key="9">
    <source>
        <dbReference type="PROSITE" id="PS50011"/>
    </source>
</evidence>
<accession>A0A286UGV7</accession>
<evidence type="ECO:0000256" key="8">
    <source>
        <dbReference type="SAM" id="MobiDB-lite"/>
    </source>
</evidence>
<reference evidence="10 11" key="1">
    <citation type="journal article" date="2017" name="Mol. Ecol.">
        <title>Comparative and population genomic landscape of Phellinus noxius: A hypervariable fungus causing root rot in trees.</title>
        <authorList>
            <person name="Chung C.L."/>
            <person name="Lee T.J."/>
            <person name="Akiba M."/>
            <person name="Lee H.H."/>
            <person name="Kuo T.H."/>
            <person name="Liu D."/>
            <person name="Ke H.M."/>
            <person name="Yokoi T."/>
            <person name="Roa M.B."/>
            <person name="Lu M.J."/>
            <person name="Chang Y.Y."/>
            <person name="Ann P.J."/>
            <person name="Tsai J.N."/>
            <person name="Chen C.Y."/>
            <person name="Tzean S.S."/>
            <person name="Ota Y."/>
            <person name="Hattori T."/>
            <person name="Sahashi N."/>
            <person name="Liou R.F."/>
            <person name="Kikuchi T."/>
            <person name="Tsai I.J."/>
        </authorList>
    </citation>
    <scope>NUCLEOTIDE SEQUENCE [LARGE SCALE GENOMIC DNA]</scope>
    <source>
        <strain evidence="10 11">FFPRI411160</strain>
    </source>
</reference>
<feature type="compositionally biased region" description="Polar residues" evidence="8">
    <location>
        <begin position="659"/>
        <end position="670"/>
    </location>
</feature>
<feature type="compositionally biased region" description="Low complexity" evidence="8">
    <location>
        <begin position="127"/>
        <end position="139"/>
    </location>
</feature>